<dbReference type="EMBL" id="BAAARW010000044">
    <property type="protein sequence ID" value="GAA2456068.1"/>
    <property type="molecule type" value="Genomic_DNA"/>
</dbReference>
<organism evidence="1 2">
    <name type="scientific">Actinomadura vinacea</name>
    <dbReference type="NCBI Taxonomy" id="115336"/>
    <lineage>
        <taxon>Bacteria</taxon>
        <taxon>Bacillati</taxon>
        <taxon>Actinomycetota</taxon>
        <taxon>Actinomycetes</taxon>
        <taxon>Streptosporangiales</taxon>
        <taxon>Thermomonosporaceae</taxon>
        <taxon>Actinomadura</taxon>
    </lineage>
</organism>
<reference evidence="1 2" key="1">
    <citation type="journal article" date="2019" name="Int. J. Syst. Evol. Microbiol.">
        <title>The Global Catalogue of Microorganisms (GCM) 10K type strain sequencing project: providing services to taxonomists for standard genome sequencing and annotation.</title>
        <authorList>
            <consortium name="The Broad Institute Genomics Platform"/>
            <consortium name="The Broad Institute Genome Sequencing Center for Infectious Disease"/>
            <person name="Wu L."/>
            <person name="Ma J."/>
        </authorList>
    </citation>
    <scope>NUCLEOTIDE SEQUENCE [LARGE SCALE GENOMIC DNA]</scope>
    <source>
        <strain evidence="1 2">JCM 3325</strain>
    </source>
</reference>
<accession>A0ABN3KGQ3</accession>
<sequence length="96" mass="10721">MVEPQLSKVLTTIEQHQANKVSSYGISVVHIKSIAIKESEATVNDCLDSSKAGMRDTTTRRKINRGIRRESITTTLKKGSDQRWRVSKYVVLGEGC</sequence>
<comment type="caution">
    <text evidence="1">The sequence shown here is derived from an EMBL/GenBank/DDBJ whole genome shotgun (WGS) entry which is preliminary data.</text>
</comment>
<protein>
    <submittedName>
        <fullName evidence="1">Uncharacterized protein</fullName>
    </submittedName>
</protein>
<evidence type="ECO:0000313" key="2">
    <source>
        <dbReference type="Proteomes" id="UP001501231"/>
    </source>
</evidence>
<dbReference type="Proteomes" id="UP001501231">
    <property type="component" value="Unassembled WGS sequence"/>
</dbReference>
<evidence type="ECO:0000313" key="1">
    <source>
        <dbReference type="EMBL" id="GAA2456068.1"/>
    </source>
</evidence>
<name>A0ABN3KGQ3_9ACTN</name>
<keyword evidence="2" id="KW-1185">Reference proteome</keyword>
<gene>
    <name evidence="1" type="ORF">GCM10010191_89240</name>
</gene>
<proteinExistence type="predicted"/>